<dbReference type="KEGG" id="kpul:GXN76_03245"/>
<protein>
    <submittedName>
        <fullName evidence="1">Uncharacterized protein</fullName>
    </submittedName>
</protein>
<reference evidence="1 2" key="1">
    <citation type="submission" date="2020-01" db="EMBL/GenBank/DDBJ databases">
        <authorList>
            <person name="Gulvik C.A."/>
            <person name="Batra D.G."/>
        </authorList>
    </citation>
    <scope>NUCLEOTIDE SEQUENCE [LARGE SCALE GENOMIC DNA]</scope>
    <source>
        <strain evidence="1 2">W9323</strain>
    </source>
</reference>
<organism evidence="1 2">
    <name type="scientific">Kroppenstedtia pulmonis</name>
    <dbReference type="NCBI Taxonomy" id="1380685"/>
    <lineage>
        <taxon>Bacteria</taxon>
        <taxon>Bacillati</taxon>
        <taxon>Bacillota</taxon>
        <taxon>Bacilli</taxon>
        <taxon>Bacillales</taxon>
        <taxon>Thermoactinomycetaceae</taxon>
        <taxon>Kroppenstedtia</taxon>
    </lineage>
</organism>
<name>A0A7D3XPL4_9BACL</name>
<dbReference type="RefSeq" id="WP_173220462.1">
    <property type="nucleotide sequence ID" value="NZ_CP048104.1"/>
</dbReference>
<keyword evidence="2" id="KW-1185">Reference proteome</keyword>
<sequence length="84" mass="9882">MADIAEKQQQAIQMWQAIQKSRKSKQEALDVGNYQEAERITGDLVFWELKMKRLRQEIGLFALFYEDDQGDWKTAFEEAVHTSD</sequence>
<dbReference type="AlphaFoldDB" id="A0A7D3XPL4"/>
<gene>
    <name evidence="1" type="ORF">GXN76_03245</name>
</gene>
<evidence type="ECO:0000313" key="2">
    <source>
        <dbReference type="Proteomes" id="UP000503088"/>
    </source>
</evidence>
<accession>A0A7D3XPL4</accession>
<proteinExistence type="predicted"/>
<dbReference type="EMBL" id="CP048104">
    <property type="protein sequence ID" value="QKG83582.1"/>
    <property type="molecule type" value="Genomic_DNA"/>
</dbReference>
<dbReference type="Proteomes" id="UP000503088">
    <property type="component" value="Chromosome"/>
</dbReference>
<evidence type="ECO:0000313" key="1">
    <source>
        <dbReference type="EMBL" id="QKG83582.1"/>
    </source>
</evidence>